<dbReference type="Pfam" id="PF02472">
    <property type="entry name" value="ExbD"/>
    <property type="match status" value="1"/>
</dbReference>
<evidence type="ECO:0000256" key="7">
    <source>
        <dbReference type="ARBA" id="ARBA00022519"/>
    </source>
</evidence>
<evidence type="ECO:0000256" key="6">
    <source>
        <dbReference type="ARBA" id="ARBA00022475"/>
    </source>
</evidence>
<organism evidence="15 16">
    <name type="scientific">Parvibaculum lavamentivorans (strain DS-1 / DSM 13023 / NCIMB 13966)</name>
    <dbReference type="NCBI Taxonomy" id="402881"/>
    <lineage>
        <taxon>Bacteria</taxon>
        <taxon>Pseudomonadati</taxon>
        <taxon>Pseudomonadota</taxon>
        <taxon>Alphaproteobacteria</taxon>
        <taxon>Hyphomicrobiales</taxon>
        <taxon>Parvibaculaceae</taxon>
        <taxon>Parvibaculum</taxon>
    </lineage>
</organism>
<dbReference type="RefSeq" id="WP_012110719.1">
    <property type="nucleotide sequence ID" value="NC_009719.1"/>
</dbReference>
<dbReference type="GO" id="GO:0005886">
    <property type="term" value="C:plasma membrane"/>
    <property type="evidence" value="ECO:0007669"/>
    <property type="project" value="UniProtKB-SubCell"/>
</dbReference>
<dbReference type="PANTHER" id="PTHR30558:SF12">
    <property type="entry name" value="BIOPOLYMER TRANSPORT PROTEIN EXBD"/>
    <property type="match status" value="1"/>
</dbReference>
<dbReference type="EMBL" id="CP000774">
    <property type="protein sequence ID" value="ABS63426.1"/>
    <property type="molecule type" value="Genomic_DNA"/>
</dbReference>
<reference evidence="15 16" key="1">
    <citation type="journal article" date="2011" name="Stand. Genomic Sci.">
        <title>Complete genome sequence of Parvibaculum lavamentivorans type strain (DS-1(T)).</title>
        <authorList>
            <person name="Schleheck D."/>
            <person name="Weiss M."/>
            <person name="Pitluck S."/>
            <person name="Bruce D."/>
            <person name="Land M.L."/>
            <person name="Han S."/>
            <person name="Saunders E."/>
            <person name="Tapia R."/>
            <person name="Detter C."/>
            <person name="Brettin T."/>
            <person name="Han J."/>
            <person name="Woyke T."/>
            <person name="Goodwin L."/>
            <person name="Pennacchio L."/>
            <person name="Nolan M."/>
            <person name="Cook A.M."/>
            <person name="Kjelleberg S."/>
            <person name="Thomas T."/>
        </authorList>
    </citation>
    <scope>NUCLEOTIDE SEQUENCE [LARGE SCALE GENOMIC DNA]</scope>
    <source>
        <strain evidence="16">DS-1 / DSM 13023 / NCIMB 13966</strain>
    </source>
</reference>
<evidence type="ECO:0000256" key="2">
    <source>
        <dbReference type="ARBA" id="ARBA00004249"/>
    </source>
</evidence>
<keyword evidence="7" id="KW-0997">Cell inner membrane</keyword>
<dbReference type="eggNOG" id="COG0848">
    <property type="taxonomic scope" value="Bacteria"/>
</dbReference>
<dbReference type="PANTHER" id="PTHR30558">
    <property type="entry name" value="EXBD MEMBRANE COMPONENT OF PMF-DRIVEN MACROMOLECULE IMPORT SYSTEM"/>
    <property type="match status" value="1"/>
</dbReference>
<feature type="compositionally biased region" description="Basic and acidic residues" evidence="13">
    <location>
        <begin position="91"/>
        <end position="108"/>
    </location>
</feature>
<evidence type="ECO:0000256" key="14">
    <source>
        <dbReference type="SAM" id="Phobius"/>
    </source>
</evidence>
<evidence type="ECO:0000256" key="12">
    <source>
        <dbReference type="RuleBase" id="RU003879"/>
    </source>
</evidence>
<keyword evidence="6" id="KW-1003">Cell membrane</keyword>
<evidence type="ECO:0000256" key="8">
    <source>
        <dbReference type="ARBA" id="ARBA00022692"/>
    </source>
</evidence>
<proteinExistence type="inferred from homology"/>
<gene>
    <name evidence="15" type="ordered locus">Plav_1809</name>
</gene>
<evidence type="ECO:0000256" key="5">
    <source>
        <dbReference type="ARBA" id="ARBA00022448"/>
    </source>
</evidence>
<comment type="subunit">
    <text evidence="4">The accessory proteins ExbB and ExbD seem to form a complex with TonB.</text>
</comment>
<feature type="region of interest" description="Disordered" evidence="13">
    <location>
        <begin position="84"/>
        <end position="120"/>
    </location>
</feature>
<keyword evidence="11 14" id="KW-0472">Membrane</keyword>
<evidence type="ECO:0000256" key="9">
    <source>
        <dbReference type="ARBA" id="ARBA00022927"/>
    </source>
</evidence>
<comment type="subcellular location">
    <subcellularLocation>
        <location evidence="2">Cell inner membrane</location>
        <topology evidence="2">Single-pass type II membrane protein</topology>
    </subcellularLocation>
    <subcellularLocation>
        <location evidence="12">Cell membrane</location>
        <topology evidence="12">Single-pass type II membrane protein</topology>
    </subcellularLocation>
</comment>
<comment type="function">
    <text evidence="1">Involved in the TonB-dependent energy-dependent transport of various receptor-bound substrates.</text>
</comment>
<dbReference type="GO" id="GO:0022857">
    <property type="term" value="F:transmembrane transporter activity"/>
    <property type="evidence" value="ECO:0007669"/>
    <property type="project" value="InterPro"/>
</dbReference>
<dbReference type="AlphaFoldDB" id="A7HU43"/>
<evidence type="ECO:0000256" key="1">
    <source>
        <dbReference type="ARBA" id="ARBA00003540"/>
    </source>
</evidence>
<accession>A7HU43</accession>
<dbReference type="STRING" id="402881.Plav_1809"/>
<sequence length="120" mass="13222">MAMNVGDGKEDDVMMEVNTTPLIDVMLVLLIMLIITIPIQTHAVKLDMPQNLSAPPPETEPQVVDLELDFDGTVFWNGVPVPDPGAQCLRDGQRPEPHVTRADMDRPHQMSGPLTISEPE</sequence>
<dbReference type="GO" id="GO:0015031">
    <property type="term" value="P:protein transport"/>
    <property type="evidence" value="ECO:0007669"/>
    <property type="project" value="UniProtKB-KW"/>
</dbReference>
<dbReference type="HOGENOM" id="CLU_085305_1_1_5"/>
<evidence type="ECO:0000256" key="3">
    <source>
        <dbReference type="ARBA" id="ARBA00005811"/>
    </source>
</evidence>
<dbReference type="Proteomes" id="UP000006377">
    <property type="component" value="Chromosome"/>
</dbReference>
<protein>
    <submittedName>
        <fullName evidence="15">Biopolymer transport protein-like protein</fullName>
    </submittedName>
</protein>
<dbReference type="InterPro" id="IPR003400">
    <property type="entry name" value="ExbD"/>
</dbReference>
<evidence type="ECO:0000256" key="11">
    <source>
        <dbReference type="ARBA" id="ARBA00023136"/>
    </source>
</evidence>
<keyword evidence="5 12" id="KW-0813">Transport</keyword>
<dbReference type="KEGG" id="pla:Plav_1809"/>
<evidence type="ECO:0000313" key="16">
    <source>
        <dbReference type="Proteomes" id="UP000006377"/>
    </source>
</evidence>
<dbReference type="OrthoDB" id="9798629at2"/>
<keyword evidence="9 12" id="KW-0653">Protein transport</keyword>
<name>A7HU43_PARL1</name>
<feature type="transmembrane region" description="Helical" evidence="14">
    <location>
        <begin position="20"/>
        <end position="39"/>
    </location>
</feature>
<keyword evidence="16" id="KW-1185">Reference proteome</keyword>
<evidence type="ECO:0000256" key="13">
    <source>
        <dbReference type="SAM" id="MobiDB-lite"/>
    </source>
</evidence>
<evidence type="ECO:0000256" key="4">
    <source>
        <dbReference type="ARBA" id="ARBA00011471"/>
    </source>
</evidence>
<comment type="similarity">
    <text evidence="3 12">Belongs to the ExbD/TolR family.</text>
</comment>
<keyword evidence="8 12" id="KW-0812">Transmembrane</keyword>
<evidence type="ECO:0000313" key="15">
    <source>
        <dbReference type="EMBL" id="ABS63426.1"/>
    </source>
</evidence>
<evidence type="ECO:0000256" key="10">
    <source>
        <dbReference type="ARBA" id="ARBA00022989"/>
    </source>
</evidence>
<keyword evidence="10 14" id="KW-1133">Transmembrane helix</keyword>